<protein>
    <submittedName>
        <fullName evidence="3">Uncharacterized protein</fullName>
    </submittedName>
</protein>
<dbReference type="AlphaFoldDB" id="F4RD09"/>
<feature type="transmembrane region" description="Helical" evidence="2">
    <location>
        <begin position="145"/>
        <end position="168"/>
    </location>
</feature>
<feature type="compositionally biased region" description="Low complexity" evidence="1">
    <location>
        <begin position="362"/>
        <end position="371"/>
    </location>
</feature>
<feature type="region of interest" description="Disordered" evidence="1">
    <location>
        <begin position="258"/>
        <end position="278"/>
    </location>
</feature>
<keyword evidence="2" id="KW-1133">Transmembrane helix</keyword>
<evidence type="ECO:0000256" key="1">
    <source>
        <dbReference type="SAM" id="MobiDB-lite"/>
    </source>
</evidence>
<dbReference type="InParanoid" id="F4RD09"/>
<organism evidence="4">
    <name type="scientific">Melampsora larici-populina (strain 98AG31 / pathotype 3-4-7)</name>
    <name type="common">Poplar leaf rust fungus</name>
    <dbReference type="NCBI Taxonomy" id="747676"/>
    <lineage>
        <taxon>Eukaryota</taxon>
        <taxon>Fungi</taxon>
        <taxon>Dikarya</taxon>
        <taxon>Basidiomycota</taxon>
        <taxon>Pucciniomycotina</taxon>
        <taxon>Pucciniomycetes</taxon>
        <taxon>Pucciniales</taxon>
        <taxon>Melampsoraceae</taxon>
        <taxon>Melampsora</taxon>
    </lineage>
</organism>
<evidence type="ECO:0000313" key="3">
    <source>
        <dbReference type="EMBL" id="EGG09817.1"/>
    </source>
</evidence>
<dbReference type="EMBL" id="GL883096">
    <property type="protein sequence ID" value="EGG09817.1"/>
    <property type="molecule type" value="Genomic_DNA"/>
</dbReference>
<feature type="region of interest" description="Disordered" evidence="1">
    <location>
        <begin position="175"/>
        <end position="194"/>
    </location>
</feature>
<dbReference type="KEGG" id="mlr:MELLADRAFT_60941"/>
<feature type="compositionally biased region" description="Polar residues" evidence="1">
    <location>
        <begin position="95"/>
        <end position="119"/>
    </location>
</feature>
<feature type="region of interest" description="Disordered" evidence="1">
    <location>
        <begin position="1"/>
        <end position="82"/>
    </location>
</feature>
<feature type="compositionally biased region" description="Basic and acidic residues" evidence="1">
    <location>
        <begin position="258"/>
        <end position="267"/>
    </location>
</feature>
<gene>
    <name evidence="3" type="ORF">MELLADRAFT_60941</name>
</gene>
<dbReference type="OrthoDB" id="10366047at2759"/>
<accession>F4RD09</accession>
<evidence type="ECO:0000313" key="4">
    <source>
        <dbReference type="Proteomes" id="UP000001072"/>
    </source>
</evidence>
<proteinExistence type="predicted"/>
<reference evidence="4" key="1">
    <citation type="journal article" date="2011" name="Proc. Natl. Acad. Sci. U.S.A.">
        <title>Obligate biotrophy features unraveled by the genomic analysis of rust fungi.</title>
        <authorList>
            <person name="Duplessis S."/>
            <person name="Cuomo C.A."/>
            <person name="Lin Y.-C."/>
            <person name="Aerts A."/>
            <person name="Tisserant E."/>
            <person name="Veneault-Fourrey C."/>
            <person name="Joly D.L."/>
            <person name="Hacquard S."/>
            <person name="Amselem J."/>
            <person name="Cantarel B.L."/>
            <person name="Chiu R."/>
            <person name="Coutinho P.M."/>
            <person name="Feau N."/>
            <person name="Field M."/>
            <person name="Frey P."/>
            <person name="Gelhaye E."/>
            <person name="Goldberg J."/>
            <person name="Grabherr M.G."/>
            <person name="Kodira C.D."/>
            <person name="Kohler A."/>
            <person name="Kuees U."/>
            <person name="Lindquist E.A."/>
            <person name="Lucas S.M."/>
            <person name="Mago R."/>
            <person name="Mauceli E."/>
            <person name="Morin E."/>
            <person name="Murat C."/>
            <person name="Pangilinan J.L."/>
            <person name="Park R."/>
            <person name="Pearson M."/>
            <person name="Quesneville H."/>
            <person name="Rouhier N."/>
            <person name="Sakthikumar S."/>
            <person name="Salamov A.A."/>
            <person name="Schmutz J."/>
            <person name="Selles B."/>
            <person name="Shapiro H."/>
            <person name="Tanguay P."/>
            <person name="Tuskan G.A."/>
            <person name="Henrissat B."/>
            <person name="Van de Peer Y."/>
            <person name="Rouze P."/>
            <person name="Ellis J.G."/>
            <person name="Dodds P.N."/>
            <person name="Schein J.E."/>
            <person name="Zhong S."/>
            <person name="Hamelin R.C."/>
            <person name="Grigoriev I.V."/>
            <person name="Szabo L.J."/>
            <person name="Martin F."/>
        </authorList>
    </citation>
    <scope>NUCLEOTIDE SEQUENCE [LARGE SCALE GENOMIC DNA]</scope>
    <source>
        <strain evidence="4">98AG31 / pathotype 3-4-7</strain>
    </source>
</reference>
<dbReference type="VEuPathDB" id="FungiDB:MELLADRAFT_60941"/>
<keyword evidence="4" id="KW-1185">Reference proteome</keyword>
<name>F4RD09_MELLP</name>
<dbReference type="RefSeq" id="XP_007406871.1">
    <property type="nucleotide sequence ID" value="XM_007406809.1"/>
</dbReference>
<sequence>MVPAPKDKVNKDAESLPLRIRATNNQTEKTDSEVPKATASNNQSISHHQEKSSPPMKPGTLTNSSSHKESGHTPFTSHNITSNITSAPLTHVSYSNASSNTSKPISQGNSSSTSPNTIDLNEYGPEVETNASLPSGVPRPSVLCAIVFAALAGCAVLIWIGSRILLAFRRKRSKANRKEWTPPKPNQRGPKEENELEIIQNERDSIGKDLKFLSSSSFNQNRFQQFSEIRHYPQTPEQHRAEEDFTKWWREKQWNEDDSTLNHKRPESSLSKFYDPYQSERNESRMGFRKLSVCSSSGGSHSSHNDKRIGNYDHNFSHHMIEPKKKVKVDGWLGTVGEEAGCRSSMGSTWSQESWEDFEAHSSISPSDSASRVPYPQHSQHHQREPSSRRNRLVSIQELPPLR</sequence>
<feature type="compositionally biased region" description="Polar residues" evidence="1">
    <location>
        <begin position="73"/>
        <end position="82"/>
    </location>
</feature>
<evidence type="ECO:0000256" key="2">
    <source>
        <dbReference type="SAM" id="Phobius"/>
    </source>
</evidence>
<dbReference type="GeneID" id="18929638"/>
<feature type="region of interest" description="Disordered" evidence="1">
    <location>
        <begin position="355"/>
        <end position="403"/>
    </location>
</feature>
<feature type="compositionally biased region" description="Basic and acidic residues" evidence="1">
    <location>
        <begin position="1"/>
        <end position="14"/>
    </location>
</feature>
<keyword evidence="2" id="KW-0812">Transmembrane</keyword>
<dbReference type="HOGENOM" id="CLU_683487_0_0_1"/>
<feature type="region of interest" description="Disordered" evidence="1">
    <location>
        <begin position="95"/>
        <end position="134"/>
    </location>
</feature>
<dbReference type="Proteomes" id="UP000001072">
    <property type="component" value="Unassembled WGS sequence"/>
</dbReference>
<keyword evidence="2" id="KW-0472">Membrane</keyword>